<feature type="transmembrane region" description="Helical" evidence="1">
    <location>
        <begin position="124"/>
        <end position="147"/>
    </location>
</feature>
<evidence type="ECO:0000256" key="1">
    <source>
        <dbReference type="SAM" id="Phobius"/>
    </source>
</evidence>
<accession>A0A4Y9ZUI3</accession>
<dbReference type="EMBL" id="SFCI01000810">
    <property type="protein sequence ID" value="TFY77840.1"/>
    <property type="molecule type" value="Genomic_DNA"/>
</dbReference>
<keyword evidence="3" id="KW-1185">Reference proteome</keyword>
<dbReference type="SUPFAM" id="SSF51905">
    <property type="entry name" value="FAD/NAD(P)-binding domain"/>
    <property type="match status" value="1"/>
</dbReference>
<dbReference type="InterPro" id="IPR036188">
    <property type="entry name" value="FAD/NAD-bd_sf"/>
</dbReference>
<sequence>MPPNPKRVAVVGCGAAGMSAAYALSKHSDKFIVTVFEKEDVPGGMATSLDIDVDKYGASYINDGVQGCSPAFANTLRMFFELGFKPSEVGMQISFGKGPDFWSNVFPSQLTTHFRPDIRKFGRILSIISALEFLFVVIPVHVMLFLFRFSKDFGEKMVYPLVALFFGTGNQTPFISCVILERVFKDPSMRLFEYNDTSLLASIPTMYAFPKLHDVYTAWRHRTESANPRNVTFLLNHTVTRVITRDKNGVVLEFRAPSPPDRAANPGDYTDTVTERFDALILAVDAAANTTTTQLFAAWPRIWASHLRLPHAADHRFLFVPTSLFPNGFGQNTTPFETADAIIEDLGRIPDVEFVVEEGEVLGFGLSGTVKGATLRTKEARVQDRADVWFERGADCSIHPR</sequence>
<keyword evidence="1" id="KW-1133">Transmembrane helix</keyword>
<keyword evidence="1" id="KW-0812">Transmembrane</keyword>
<dbReference type="Gene3D" id="3.50.50.60">
    <property type="entry name" value="FAD/NAD(P)-binding domain"/>
    <property type="match status" value="1"/>
</dbReference>
<dbReference type="Pfam" id="PF13450">
    <property type="entry name" value="NAD_binding_8"/>
    <property type="match status" value="1"/>
</dbReference>
<reference evidence="2 3" key="1">
    <citation type="submission" date="2019-02" db="EMBL/GenBank/DDBJ databases">
        <title>Genome sequencing of the rare red list fungi Hericium alpestre (H. flagellum).</title>
        <authorList>
            <person name="Buettner E."/>
            <person name="Kellner H."/>
        </authorList>
    </citation>
    <scope>NUCLEOTIDE SEQUENCE [LARGE SCALE GENOMIC DNA]</scope>
    <source>
        <strain evidence="2 3">DSM 108284</strain>
    </source>
</reference>
<dbReference type="STRING" id="135208.A0A4Y9ZUI3"/>
<dbReference type="InterPro" id="IPR050464">
    <property type="entry name" value="Zeta_carotene_desat/Oxidored"/>
</dbReference>
<dbReference type="PANTHER" id="PTHR42923:SF20">
    <property type="entry name" value="FLAVIN-CONTAINING AMINE OXIDASEDEHYDROGENASE"/>
    <property type="match status" value="1"/>
</dbReference>
<dbReference type="Proteomes" id="UP000298061">
    <property type="component" value="Unassembled WGS sequence"/>
</dbReference>
<feature type="transmembrane region" description="Helical" evidence="1">
    <location>
        <begin position="159"/>
        <end position="180"/>
    </location>
</feature>
<organism evidence="2 3">
    <name type="scientific">Hericium alpestre</name>
    <dbReference type="NCBI Taxonomy" id="135208"/>
    <lineage>
        <taxon>Eukaryota</taxon>
        <taxon>Fungi</taxon>
        <taxon>Dikarya</taxon>
        <taxon>Basidiomycota</taxon>
        <taxon>Agaricomycotina</taxon>
        <taxon>Agaricomycetes</taxon>
        <taxon>Russulales</taxon>
        <taxon>Hericiaceae</taxon>
        <taxon>Hericium</taxon>
    </lineage>
</organism>
<evidence type="ECO:0008006" key="4">
    <source>
        <dbReference type="Google" id="ProtNLM"/>
    </source>
</evidence>
<dbReference type="OrthoDB" id="3265749at2759"/>
<evidence type="ECO:0000313" key="3">
    <source>
        <dbReference type="Proteomes" id="UP000298061"/>
    </source>
</evidence>
<dbReference type="PRINTS" id="PR00419">
    <property type="entry name" value="ADXRDTASE"/>
</dbReference>
<comment type="caution">
    <text evidence="2">The sequence shown here is derived from an EMBL/GenBank/DDBJ whole genome shotgun (WGS) entry which is preliminary data.</text>
</comment>
<keyword evidence="1" id="KW-0472">Membrane</keyword>
<dbReference type="GO" id="GO:0016491">
    <property type="term" value="F:oxidoreductase activity"/>
    <property type="evidence" value="ECO:0007669"/>
    <property type="project" value="TreeGrafter"/>
</dbReference>
<dbReference type="PANTHER" id="PTHR42923">
    <property type="entry name" value="PROTOPORPHYRINOGEN OXIDASE"/>
    <property type="match status" value="1"/>
</dbReference>
<proteinExistence type="predicted"/>
<evidence type="ECO:0000313" key="2">
    <source>
        <dbReference type="EMBL" id="TFY77840.1"/>
    </source>
</evidence>
<protein>
    <recommendedName>
        <fullName evidence="4">Amine oxidase domain-containing protein</fullName>
    </recommendedName>
</protein>
<gene>
    <name evidence="2" type="ORF">EWM64_g6170</name>
</gene>
<name>A0A4Y9ZUI3_9AGAM</name>
<dbReference type="AlphaFoldDB" id="A0A4Y9ZUI3"/>